<dbReference type="RefSeq" id="WP_236998677.1">
    <property type="nucleotide sequence ID" value="NZ_JAKKOR010000009.1"/>
</dbReference>
<dbReference type="PANTHER" id="PTHR35569">
    <property type="entry name" value="CYANAMIDE HYDRATASE DDI2-RELATED"/>
    <property type="match status" value="1"/>
</dbReference>
<comment type="caution">
    <text evidence="2">The sequence shown here is derived from an EMBL/GenBank/DDBJ whole genome shotgun (WGS) entry which is preliminary data.</text>
</comment>
<dbReference type="Proteomes" id="UP001200110">
    <property type="component" value="Unassembled WGS sequence"/>
</dbReference>
<dbReference type="InterPro" id="IPR006674">
    <property type="entry name" value="HD_domain"/>
</dbReference>
<name>A0ABS9IV71_9ACTN</name>
<dbReference type="SUPFAM" id="SSF109604">
    <property type="entry name" value="HD-domain/PDEase-like"/>
    <property type="match status" value="1"/>
</dbReference>
<dbReference type="EMBL" id="JAKKOR010000009">
    <property type="protein sequence ID" value="MCF8589462.1"/>
    <property type="molecule type" value="Genomic_DNA"/>
</dbReference>
<proteinExistence type="predicted"/>
<keyword evidence="3" id="KW-1185">Reference proteome</keyword>
<sequence>MSVGPVMRVGELTGRERLAAAASATTAATTAMPGCLRRVRVESGGEPVRPPDSRYAREVAERAADQLAPAVLAHSRRCFQWSMAFAGIDELRTDPEQVWAAAMLHDLALGGPDVPGYGCFAAIGGEAAARLVARHRPPADADVVRDAIAVHFHPSEPDEPVARCLHSAVNLDVVGYRLREVDPALVATIEAEHPRDGFREAFSDAMRIETRLRPHSSAAVLWRVGARLPMALNPLAR</sequence>
<evidence type="ECO:0000259" key="1">
    <source>
        <dbReference type="Pfam" id="PF01966"/>
    </source>
</evidence>
<organism evidence="2 3">
    <name type="scientific">Gordonia liuliyuniae</name>
    <dbReference type="NCBI Taxonomy" id="2911517"/>
    <lineage>
        <taxon>Bacteria</taxon>
        <taxon>Bacillati</taxon>
        <taxon>Actinomycetota</taxon>
        <taxon>Actinomycetes</taxon>
        <taxon>Mycobacteriales</taxon>
        <taxon>Gordoniaceae</taxon>
        <taxon>Gordonia</taxon>
    </lineage>
</organism>
<feature type="domain" description="HD" evidence="1">
    <location>
        <begin position="71"/>
        <end position="166"/>
    </location>
</feature>
<evidence type="ECO:0000313" key="3">
    <source>
        <dbReference type="Proteomes" id="UP001200110"/>
    </source>
</evidence>
<accession>A0ABS9IV71</accession>
<protein>
    <recommendedName>
        <fullName evidence="1">HD domain-containing protein</fullName>
    </recommendedName>
</protein>
<reference evidence="2 3" key="1">
    <citation type="submission" date="2022-01" db="EMBL/GenBank/DDBJ databases">
        <authorList>
            <person name="Huang Y."/>
        </authorList>
    </citation>
    <scope>NUCLEOTIDE SEQUENCE [LARGE SCALE GENOMIC DNA]</scope>
    <source>
        <strain evidence="2 3">HY366</strain>
    </source>
</reference>
<dbReference type="Pfam" id="PF01966">
    <property type="entry name" value="HD"/>
    <property type="match status" value="1"/>
</dbReference>
<evidence type="ECO:0000313" key="2">
    <source>
        <dbReference type="EMBL" id="MCF8589462.1"/>
    </source>
</evidence>
<gene>
    <name evidence="2" type="ORF">L5G33_13445</name>
</gene>
<dbReference type="PANTHER" id="PTHR35569:SF1">
    <property type="entry name" value="CYANAMIDE HYDRATASE DDI2-RELATED"/>
    <property type="match status" value="1"/>
</dbReference>
<dbReference type="Gene3D" id="1.10.3210.10">
    <property type="entry name" value="Hypothetical protein af1432"/>
    <property type="match status" value="1"/>
</dbReference>